<dbReference type="AlphaFoldDB" id="A0A7Z0ILM6"/>
<organism evidence="9 10">
    <name type="scientific">Naumannella cuiyingiana</name>
    <dbReference type="NCBI Taxonomy" id="1347891"/>
    <lineage>
        <taxon>Bacteria</taxon>
        <taxon>Bacillati</taxon>
        <taxon>Actinomycetota</taxon>
        <taxon>Actinomycetes</taxon>
        <taxon>Propionibacteriales</taxon>
        <taxon>Propionibacteriaceae</taxon>
        <taxon>Naumannella</taxon>
    </lineage>
</organism>
<dbReference type="PANTHER" id="PTHR30429">
    <property type="entry name" value="D-METHIONINE-BINDING LIPOPROTEIN METQ"/>
    <property type="match status" value="1"/>
</dbReference>
<feature type="region of interest" description="Disordered" evidence="7">
    <location>
        <begin position="266"/>
        <end position="286"/>
    </location>
</feature>
<accession>A0A7Z0ILM6</accession>
<feature type="compositionally biased region" description="Polar residues" evidence="7">
    <location>
        <begin position="276"/>
        <end position="286"/>
    </location>
</feature>
<dbReference type="PANTHER" id="PTHR30429:SF0">
    <property type="entry name" value="METHIONINE-BINDING LIPOPROTEIN METQ"/>
    <property type="match status" value="1"/>
</dbReference>
<feature type="signal peptide" evidence="8">
    <location>
        <begin position="1"/>
        <end position="19"/>
    </location>
</feature>
<proteinExistence type="inferred from homology"/>
<comment type="caution">
    <text evidence="9">The sequence shown here is derived from an EMBL/GenBank/DDBJ whole genome shotgun (WGS) entry which is preliminary data.</text>
</comment>
<evidence type="ECO:0000256" key="2">
    <source>
        <dbReference type="ARBA" id="ARBA00008973"/>
    </source>
</evidence>
<name>A0A7Z0ILM6_9ACTN</name>
<dbReference type="GO" id="GO:0016020">
    <property type="term" value="C:membrane"/>
    <property type="evidence" value="ECO:0007669"/>
    <property type="project" value="UniProtKB-SubCell"/>
</dbReference>
<evidence type="ECO:0000256" key="7">
    <source>
        <dbReference type="SAM" id="MobiDB-lite"/>
    </source>
</evidence>
<comment type="subcellular location">
    <subcellularLocation>
        <location evidence="1">Membrane</location>
        <topology evidence="1">Lipid-anchor</topology>
    </subcellularLocation>
</comment>
<keyword evidence="4" id="KW-0472">Membrane</keyword>
<keyword evidence="10" id="KW-1185">Reference proteome</keyword>
<protein>
    <submittedName>
        <fullName evidence="9">D-methionine transport system substrate-binding protein</fullName>
    </submittedName>
</protein>
<dbReference type="RefSeq" id="WP_179445510.1">
    <property type="nucleotide sequence ID" value="NZ_JACBZS010000001.1"/>
</dbReference>
<evidence type="ECO:0000256" key="3">
    <source>
        <dbReference type="ARBA" id="ARBA00022729"/>
    </source>
</evidence>
<evidence type="ECO:0000256" key="1">
    <source>
        <dbReference type="ARBA" id="ARBA00004635"/>
    </source>
</evidence>
<dbReference type="SUPFAM" id="SSF53850">
    <property type="entry name" value="Periplasmic binding protein-like II"/>
    <property type="match status" value="1"/>
</dbReference>
<evidence type="ECO:0000256" key="6">
    <source>
        <dbReference type="ARBA" id="ARBA00023288"/>
    </source>
</evidence>
<dbReference type="Pfam" id="PF03180">
    <property type="entry name" value="Lipoprotein_9"/>
    <property type="match status" value="1"/>
</dbReference>
<keyword evidence="5" id="KW-0564">Palmitate</keyword>
<dbReference type="EMBL" id="JACBZS010000001">
    <property type="protein sequence ID" value="NYI71721.1"/>
    <property type="molecule type" value="Genomic_DNA"/>
</dbReference>
<reference evidence="9 10" key="1">
    <citation type="submission" date="2020-07" db="EMBL/GenBank/DDBJ databases">
        <title>Sequencing the genomes of 1000 actinobacteria strains.</title>
        <authorList>
            <person name="Klenk H.-P."/>
        </authorList>
    </citation>
    <scope>NUCLEOTIDE SEQUENCE [LARGE SCALE GENOMIC DNA]</scope>
    <source>
        <strain evidence="9 10">DSM 103164</strain>
    </source>
</reference>
<dbReference type="Proteomes" id="UP000527616">
    <property type="component" value="Unassembled WGS sequence"/>
</dbReference>
<dbReference type="Gene3D" id="3.40.190.10">
    <property type="entry name" value="Periplasmic binding protein-like II"/>
    <property type="match status" value="2"/>
</dbReference>
<evidence type="ECO:0000313" key="9">
    <source>
        <dbReference type="EMBL" id="NYI71721.1"/>
    </source>
</evidence>
<keyword evidence="3 8" id="KW-0732">Signal</keyword>
<gene>
    <name evidence="9" type="ORF">GGQ54_002281</name>
</gene>
<comment type="similarity">
    <text evidence="2">Belongs to the NlpA lipoprotein family.</text>
</comment>
<evidence type="ECO:0000313" key="10">
    <source>
        <dbReference type="Proteomes" id="UP000527616"/>
    </source>
</evidence>
<evidence type="ECO:0000256" key="4">
    <source>
        <dbReference type="ARBA" id="ARBA00023136"/>
    </source>
</evidence>
<evidence type="ECO:0000256" key="8">
    <source>
        <dbReference type="SAM" id="SignalP"/>
    </source>
</evidence>
<evidence type="ECO:0000256" key="5">
    <source>
        <dbReference type="ARBA" id="ARBA00023139"/>
    </source>
</evidence>
<sequence>MSRKLLPALITAVVALVMAACSYGPGASPAGGPSAAPGEPVTIKIGTTEGAQPYWNTIVELGKAEGLDIQVTNFTDYTKANPAVSSGELDLNAFQHLQFLAQYNVEASDDLTPIGATYVVPLNLYSEKHTSVDQIPAGGTIAVPNDPSNLARALLVLQQAGLVELRDGGNSLSGESDVLPSSKVKIQAVDASQTVVGLGTVDGAIINNNFLADAGIDPNSAIIKDDPNAESTKPYVNVIVSRAADRDNPAFAKIVDIYHRPEVEKQRLEATGGTGVSRTDSPDQLQATLTEIENNLKNKG</sequence>
<dbReference type="PROSITE" id="PS51257">
    <property type="entry name" value="PROKAR_LIPOPROTEIN"/>
    <property type="match status" value="1"/>
</dbReference>
<feature type="chain" id="PRO_5039082354" evidence="8">
    <location>
        <begin position="20"/>
        <end position="300"/>
    </location>
</feature>
<dbReference type="InterPro" id="IPR004872">
    <property type="entry name" value="Lipoprotein_NlpA"/>
</dbReference>
<keyword evidence="6" id="KW-0449">Lipoprotein</keyword>